<evidence type="ECO:0000313" key="2">
    <source>
        <dbReference type="EMBL" id="QQG65015.1"/>
    </source>
</evidence>
<dbReference type="KEGG" id="dog:HP555_03605"/>
<dbReference type="InterPro" id="IPR015102">
    <property type="entry name" value="Tscrpt_reg_HTH_FeoC"/>
</dbReference>
<evidence type="ECO:0000259" key="1">
    <source>
        <dbReference type="Pfam" id="PF09012"/>
    </source>
</evidence>
<dbReference type="Proteomes" id="UP000596092">
    <property type="component" value="Chromosome"/>
</dbReference>
<dbReference type="Gene3D" id="1.10.10.10">
    <property type="entry name" value="Winged helix-like DNA-binding domain superfamily/Winged helix DNA-binding domain"/>
    <property type="match status" value="1"/>
</dbReference>
<dbReference type="InterPro" id="IPR036390">
    <property type="entry name" value="WH_DNA-bd_sf"/>
</dbReference>
<reference evidence="2 3" key="1">
    <citation type="submission" date="2020-05" db="EMBL/GenBank/DDBJ databases">
        <title>Complete genome of Desulfobulbus oligotrophicus.</title>
        <authorList>
            <person name="Podar M."/>
        </authorList>
    </citation>
    <scope>NUCLEOTIDE SEQUENCE [LARGE SCALE GENOMIC DNA]</scope>
    <source>
        <strain evidence="2 3">Prop6</strain>
    </source>
</reference>
<dbReference type="RefSeq" id="WP_199263832.1">
    <property type="nucleotide sequence ID" value="NZ_CP054140.1"/>
</dbReference>
<name>A0A7T6AQ21_9BACT</name>
<evidence type="ECO:0000313" key="3">
    <source>
        <dbReference type="Proteomes" id="UP000596092"/>
    </source>
</evidence>
<feature type="domain" description="Transcriptional regulator HTH-type FeoC" evidence="1">
    <location>
        <begin position="3"/>
        <end position="70"/>
    </location>
</feature>
<protein>
    <submittedName>
        <fullName evidence="2">FeoC-like transcriptional regulator</fullName>
    </submittedName>
</protein>
<dbReference type="AlphaFoldDB" id="A0A7T6AQ21"/>
<dbReference type="SUPFAM" id="SSF46785">
    <property type="entry name" value="Winged helix' DNA-binding domain"/>
    <property type="match status" value="1"/>
</dbReference>
<accession>A0A7T6AQ21</accession>
<dbReference type="Pfam" id="PF09012">
    <property type="entry name" value="FeoC"/>
    <property type="match status" value="1"/>
</dbReference>
<gene>
    <name evidence="2" type="ORF">HP555_03605</name>
</gene>
<organism evidence="2 3">
    <name type="scientific">Desulfobulbus oligotrophicus</name>
    <dbReference type="NCBI Taxonomy" id="1909699"/>
    <lineage>
        <taxon>Bacteria</taxon>
        <taxon>Pseudomonadati</taxon>
        <taxon>Thermodesulfobacteriota</taxon>
        <taxon>Desulfobulbia</taxon>
        <taxon>Desulfobulbales</taxon>
        <taxon>Desulfobulbaceae</taxon>
        <taxon>Desulfobulbus</taxon>
    </lineage>
</organism>
<dbReference type="EMBL" id="CP054140">
    <property type="protein sequence ID" value="QQG65015.1"/>
    <property type="molecule type" value="Genomic_DNA"/>
</dbReference>
<proteinExistence type="predicted"/>
<keyword evidence="3" id="KW-1185">Reference proteome</keyword>
<sequence>MDLIQLKKYLQSRKIVPLQDMALHFQTDTETVRPLLDVWVNKGKVRQRPGSAAPCKGCCQCDPATIEVYEWIE</sequence>
<dbReference type="InterPro" id="IPR036388">
    <property type="entry name" value="WH-like_DNA-bd_sf"/>
</dbReference>